<dbReference type="Proteomes" id="UP001064048">
    <property type="component" value="Chromosome 9"/>
</dbReference>
<comment type="caution">
    <text evidence="1">The sequence shown here is derived from an EMBL/GenBank/DDBJ whole genome shotgun (WGS) entry which is preliminary data.</text>
</comment>
<protein>
    <submittedName>
        <fullName evidence="1">Uncharacterized protein</fullName>
    </submittedName>
</protein>
<evidence type="ECO:0000313" key="1">
    <source>
        <dbReference type="EMBL" id="KAI8442049.1"/>
    </source>
</evidence>
<name>A0ACC0L0Y2_CHOFU</name>
<sequence length="1216" mass="131099">MSLLRSQCKLGYRMVFNTSLTEIIFSDALSSVNISDDGILGKSRANLKFYRHTYGDFGINIQKVSFGKVDLMKKTGGKVTFLSEKCENDSFCIQKLSFDCDRERQKRGRDIVYISVFRPTFFQSAVKVLRRRRGVWPARRSGGGDVCIDRAIHTAQIPISQDPLRLGHCVESMSGYGGSMSDADALSRRLREAERARADAERAHADALAQLRAAQRSPLDAHSVDQLQSRARELEKKAAVSLRLQQRASPPQQTLPTYLSYLSISCRPAVLSRQETGATLTKNSDARSVNQLQSRPRELKKKMPLSVRSALALPAGQRRQAAVAGWRTRDEKNVRCEELQLELSAPLRTRGNPSSGNWSQQSSQQHQPASEIERIMAKIEQDNRILAELEHTRSTTHGMQSSGSNQALGDYHSPAPSPLPHSYTSAGHHQVAICQSNTMPTLSSLHATGQFTAPSSNSVAYSMSAHNPTSYSNPVSAYSTNSYGLSNTHQVTFTNPVTAPLVNNIGQISSTLAGLHSNLQNITGNVSGISLGGGLSGPTLTGTMAGTGLTSCLNNVQTSLSGGLTSTLGGLQSTLTGGLGNALSNLTTATQLGGLNTSLSGTNVYGGGTGTYTNPLLSSGLGTNTMNIKLKPLEEIDLGMGRYGTNTSGVGRVATPVTPHQPSWALGLDSQFGTDRLGALDSGFSHDRNQRALSRIMPNSGLEMDIRNTHYMNGTAQTQEGQVDMLDIPGKGRCCVYIARFSYDPPDIESAEGELSVCAGDYLLVWGPPDSNAAMLDAELLDGRRGLVPANFVQRLIGDDLLEFHQAVVATLRDADESATTAISDLSLSRDVARLSEVADLSEGPEDDDNAELFFSSLVPAPRQLTLERQLNKSVLIGWTAPEGVQQANIESYHVYVDGVLKTTVKASERTRALVEGVDSNRPHRISVRSVTVTRRTSRDAACTMVIGRDTANMGPTCVRASGVTCSQAVISWLPANSNHQHVVCVNNVEVRTVKPGVYRHTITGLSPSTQYRVTVRAKHLRAGPPSGIAIEEAPGAYTDFRTLPKGLPDPPNEIMVEAGPQDGTLLVTWQPVLRPPASGPVTGYAVYADGKKVTDVDSPTGDHALIDIGKLIGLNPKCVTVRTKSRDSQSGDSAPTPIPPAVLRGVAARGPRGPMPPGQPGPPGQGFRQQQRPQPYQQHQQVLEHDENLSDKEIFPMANRHDPHAAQVTFFNNLI</sequence>
<organism evidence="1 2">
    <name type="scientific">Choristoneura fumiferana</name>
    <name type="common">Spruce budworm moth</name>
    <name type="synonym">Archips fumiferana</name>
    <dbReference type="NCBI Taxonomy" id="7141"/>
    <lineage>
        <taxon>Eukaryota</taxon>
        <taxon>Metazoa</taxon>
        <taxon>Ecdysozoa</taxon>
        <taxon>Arthropoda</taxon>
        <taxon>Hexapoda</taxon>
        <taxon>Insecta</taxon>
        <taxon>Pterygota</taxon>
        <taxon>Neoptera</taxon>
        <taxon>Endopterygota</taxon>
        <taxon>Lepidoptera</taxon>
        <taxon>Glossata</taxon>
        <taxon>Ditrysia</taxon>
        <taxon>Tortricoidea</taxon>
        <taxon>Tortricidae</taxon>
        <taxon>Tortricinae</taxon>
        <taxon>Choristoneura</taxon>
    </lineage>
</organism>
<dbReference type="EMBL" id="CM046109">
    <property type="protein sequence ID" value="KAI8442049.1"/>
    <property type="molecule type" value="Genomic_DNA"/>
</dbReference>
<reference evidence="1 2" key="1">
    <citation type="journal article" date="2022" name="Genome Biol. Evol.">
        <title>The Spruce Budworm Genome: Reconstructing the Evolutionary History of Antifreeze Proteins.</title>
        <authorList>
            <person name="Beliveau C."/>
            <person name="Gagne P."/>
            <person name="Picq S."/>
            <person name="Vernygora O."/>
            <person name="Keeling C.I."/>
            <person name="Pinkney K."/>
            <person name="Doucet D."/>
            <person name="Wen F."/>
            <person name="Johnston J.S."/>
            <person name="Maaroufi H."/>
            <person name="Boyle B."/>
            <person name="Laroche J."/>
            <person name="Dewar K."/>
            <person name="Juretic N."/>
            <person name="Blackburn G."/>
            <person name="Nisole A."/>
            <person name="Brunet B."/>
            <person name="Brandao M."/>
            <person name="Lumley L."/>
            <person name="Duan J."/>
            <person name="Quan G."/>
            <person name="Lucarotti C.J."/>
            <person name="Roe A.D."/>
            <person name="Sperling F.A.H."/>
            <person name="Levesque R.C."/>
            <person name="Cusson M."/>
        </authorList>
    </citation>
    <scope>NUCLEOTIDE SEQUENCE [LARGE SCALE GENOMIC DNA]</scope>
    <source>
        <strain evidence="1">Glfc:IPQL:Cfum</strain>
    </source>
</reference>
<accession>A0ACC0L0Y2</accession>
<gene>
    <name evidence="1" type="ORF">MSG28_005689</name>
</gene>
<evidence type="ECO:0000313" key="2">
    <source>
        <dbReference type="Proteomes" id="UP001064048"/>
    </source>
</evidence>
<keyword evidence="2" id="KW-1185">Reference proteome</keyword>
<proteinExistence type="predicted"/>